<dbReference type="EMBL" id="BAAAEI010000006">
    <property type="protein sequence ID" value="GAA0350970.1"/>
    <property type="molecule type" value="Genomic_DNA"/>
</dbReference>
<dbReference type="Pfam" id="PF07589">
    <property type="entry name" value="PEP-CTERM"/>
    <property type="match status" value="1"/>
</dbReference>
<comment type="caution">
    <text evidence="3">The sequence shown here is derived from an EMBL/GenBank/DDBJ whole genome shotgun (WGS) entry which is preliminary data.</text>
</comment>
<evidence type="ECO:0000256" key="1">
    <source>
        <dbReference type="SAM" id="SignalP"/>
    </source>
</evidence>
<proteinExistence type="predicted"/>
<evidence type="ECO:0000313" key="3">
    <source>
        <dbReference type="EMBL" id="GAA0350970.1"/>
    </source>
</evidence>
<keyword evidence="4" id="KW-1185">Reference proteome</keyword>
<dbReference type="CDD" id="cd08547">
    <property type="entry name" value="Type_II_cohesin"/>
    <property type="match status" value="1"/>
</dbReference>
<feature type="signal peptide" evidence="1">
    <location>
        <begin position="1"/>
        <end position="18"/>
    </location>
</feature>
<sequence>MKKIIALFGLLLAANSQAAVLSLSTDQTSYQVGDTVTLNIIGSDFAEVSAFDFDLLFDTTALTGGSLTGTDLNTGMNWFLNENFSASGLTLAFTAFDDFFAPEAVGTGNALLASVSFVAQTAGQFSLMFDSLTASFSDANFTPLNVDFNGLTVNVTDANAVPEPGSLALAALALFGLMGARRRA</sequence>
<organism evidence="3 4">
    <name type="scientific">Bowmanella denitrificans</name>
    <dbReference type="NCBI Taxonomy" id="366582"/>
    <lineage>
        <taxon>Bacteria</taxon>
        <taxon>Pseudomonadati</taxon>
        <taxon>Pseudomonadota</taxon>
        <taxon>Gammaproteobacteria</taxon>
        <taxon>Alteromonadales</taxon>
        <taxon>Alteromonadaceae</taxon>
        <taxon>Bowmanella</taxon>
    </lineage>
</organism>
<dbReference type="SUPFAM" id="SSF49384">
    <property type="entry name" value="Carbohydrate-binding domain"/>
    <property type="match status" value="1"/>
</dbReference>
<dbReference type="NCBIfam" id="TIGR02595">
    <property type="entry name" value="PEP_CTERM"/>
    <property type="match status" value="1"/>
</dbReference>
<gene>
    <name evidence="3" type="ORF">GCM10009092_14210</name>
</gene>
<feature type="domain" description="Ice-binding protein C-terminal" evidence="2">
    <location>
        <begin position="160"/>
        <end position="183"/>
    </location>
</feature>
<dbReference type="InterPro" id="IPR013424">
    <property type="entry name" value="Ice-binding_C"/>
</dbReference>
<dbReference type="RefSeq" id="WP_343843468.1">
    <property type="nucleotide sequence ID" value="NZ_BAAAEI010000006.1"/>
</dbReference>
<reference evidence="4" key="1">
    <citation type="journal article" date="2019" name="Int. J. Syst. Evol. Microbiol.">
        <title>The Global Catalogue of Microorganisms (GCM) 10K type strain sequencing project: providing services to taxonomists for standard genome sequencing and annotation.</title>
        <authorList>
            <consortium name="The Broad Institute Genomics Platform"/>
            <consortium name="The Broad Institute Genome Sequencing Center for Infectious Disease"/>
            <person name="Wu L."/>
            <person name="Ma J."/>
        </authorList>
    </citation>
    <scope>NUCLEOTIDE SEQUENCE [LARGE SCALE GENOMIC DNA]</scope>
    <source>
        <strain evidence="4">JCM 13378</strain>
    </source>
</reference>
<feature type="chain" id="PRO_5046651813" description="Ice-binding protein C-terminal domain-containing protein" evidence="1">
    <location>
        <begin position="19"/>
        <end position="184"/>
    </location>
</feature>
<dbReference type="Gene3D" id="2.60.40.680">
    <property type="match status" value="1"/>
</dbReference>
<dbReference type="InterPro" id="IPR008965">
    <property type="entry name" value="CBM2/CBM3_carb-bd_dom_sf"/>
</dbReference>
<evidence type="ECO:0000259" key="2">
    <source>
        <dbReference type="Pfam" id="PF07589"/>
    </source>
</evidence>
<protein>
    <recommendedName>
        <fullName evidence="2">Ice-binding protein C-terminal domain-containing protein</fullName>
    </recommendedName>
</protein>
<name>A0ABP3GSN6_9ALTE</name>
<accession>A0ABP3GSN6</accession>
<dbReference type="Proteomes" id="UP001501757">
    <property type="component" value="Unassembled WGS sequence"/>
</dbReference>
<keyword evidence="1" id="KW-0732">Signal</keyword>
<evidence type="ECO:0000313" key="4">
    <source>
        <dbReference type="Proteomes" id="UP001501757"/>
    </source>
</evidence>